<reference evidence="5 6" key="1">
    <citation type="submission" date="2021-03" db="EMBL/GenBank/DDBJ databases">
        <title>Genomic Encyclopedia of Type Strains, Phase III (KMG-III): the genomes of soil and plant-associated and newly described type strains.</title>
        <authorList>
            <person name="Whitman W."/>
        </authorList>
    </citation>
    <scope>NUCLEOTIDE SEQUENCE [LARGE SCALE GENOMIC DNA]</scope>
    <source>
        <strain evidence="5 6">IMMIB AFH-6</strain>
    </source>
</reference>
<dbReference type="InterPro" id="IPR014710">
    <property type="entry name" value="RmlC-like_jellyroll"/>
</dbReference>
<name>A0ABS4SJ73_9PROT</name>
<protein>
    <submittedName>
        <fullName evidence="5">Redox-sensitive bicupin YhaK (Pirin superfamily)</fullName>
    </submittedName>
</protein>
<dbReference type="PANTHER" id="PTHR43212">
    <property type="entry name" value="QUERCETIN 2,3-DIOXYGENASE"/>
    <property type="match status" value="1"/>
</dbReference>
<evidence type="ECO:0000313" key="6">
    <source>
        <dbReference type="Proteomes" id="UP000781958"/>
    </source>
</evidence>
<organism evidence="5 6">
    <name type="scientific">Azospirillum rugosum</name>
    <dbReference type="NCBI Taxonomy" id="416170"/>
    <lineage>
        <taxon>Bacteria</taxon>
        <taxon>Pseudomonadati</taxon>
        <taxon>Pseudomonadota</taxon>
        <taxon>Alphaproteobacteria</taxon>
        <taxon>Rhodospirillales</taxon>
        <taxon>Azospirillaceae</taxon>
        <taxon>Azospirillum</taxon>
    </lineage>
</organism>
<dbReference type="PANTHER" id="PTHR43212:SF3">
    <property type="entry name" value="QUERCETIN 2,3-DIOXYGENASE"/>
    <property type="match status" value="1"/>
</dbReference>
<dbReference type="InterPro" id="IPR041602">
    <property type="entry name" value="Quercetinase_C"/>
</dbReference>
<dbReference type="CDD" id="cd20311">
    <property type="entry name" value="cupin_Yhhw_C"/>
    <property type="match status" value="1"/>
</dbReference>
<dbReference type="PIRSF" id="PIRSF006232">
    <property type="entry name" value="Pirin"/>
    <property type="match status" value="1"/>
</dbReference>
<dbReference type="InterPro" id="IPR011051">
    <property type="entry name" value="RmlC_Cupin_sf"/>
</dbReference>
<dbReference type="EMBL" id="JAGINP010000007">
    <property type="protein sequence ID" value="MBP2292611.1"/>
    <property type="molecule type" value="Genomic_DNA"/>
</dbReference>
<feature type="domain" description="Pirin N-terminal" evidence="3">
    <location>
        <begin position="7"/>
        <end position="119"/>
    </location>
</feature>
<dbReference type="Gene3D" id="2.60.120.10">
    <property type="entry name" value="Jelly Rolls"/>
    <property type="match status" value="2"/>
</dbReference>
<evidence type="ECO:0000313" key="5">
    <source>
        <dbReference type="EMBL" id="MBP2292611.1"/>
    </source>
</evidence>
<dbReference type="Pfam" id="PF17954">
    <property type="entry name" value="Pirin_C_2"/>
    <property type="match status" value="1"/>
</dbReference>
<keyword evidence="6" id="KW-1185">Reference proteome</keyword>
<dbReference type="Pfam" id="PF02678">
    <property type="entry name" value="Pirin"/>
    <property type="match status" value="1"/>
</dbReference>
<accession>A0ABS4SJ73</accession>
<evidence type="ECO:0000256" key="1">
    <source>
        <dbReference type="ARBA" id="ARBA00008416"/>
    </source>
</evidence>
<dbReference type="InterPro" id="IPR003829">
    <property type="entry name" value="Pirin_N_dom"/>
</dbReference>
<dbReference type="RefSeq" id="WP_209766476.1">
    <property type="nucleotide sequence ID" value="NZ_JAGINP010000007.1"/>
</dbReference>
<comment type="caution">
    <text evidence="5">The sequence shown here is derived from an EMBL/GenBank/DDBJ whole genome shotgun (WGS) entry which is preliminary data.</text>
</comment>
<dbReference type="CDD" id="cd02910">
    <property type="entry name" value="cupin_Yhhw_N"/>
    <property type="match status" value="1"/>
</dbReference>
<feature type="domain" description="Quercetin 2,3-dioxygenase C-terminal cupin" evidence="4">
    <location>
        <begin position="146"/>
        <end position="231"/>
    </location>
</feature>
<dbReference type="Proteomes" id="UP000781958">
    <property type="component" value="Unassembled WGS sequence"/>
</dbReference>
<dbReference type="SUPFAM" id="SSF51182">
    <property type="entry name" value="RmlC-like cupins"/>
    <property type="match status" value="1"/>
</dbReference>
<comment type="similarity">
    <text evidence="1 2">Belongs to the pirin family.</text>
</comment>
<evidence type="ECO:0000256" key="2">
    <source>
        <dbReference type="RuleBase" id="RU003457"/>
    </source>
</evidence>
<evidence type="ECO:0000259" key="3">
    <source>
        <dbReference type="Pfam" id="PF02678"/>
    </source>
</evidence>
<evidence type="ECO:0000259" key="4">
    <source>
        <dbReference type="Pfam" id="PF17954"/>
    </source>
</evidence>
<gene>
    <name evidence="5" type="ORF">J2851_002389</name>
</gene>
<sequence>MITVRNRDERGAVNIGWLNSKHTFSFGHYFDPANMGFRALRVINEDRVIPGAGFPTHGHADMEIISYVLDGALEHKDTLGTSSVIRPGEVQRMSAGSGIRHSEYNASKKDPVHFLQIWILPGEEGMKPGYEQKAFPAEEKQGRLRLVGSQDGRDGSVTIHQDVDLYATLLKDGDEVTHELRAGRYAWVQVARGQVSLNGQLLKEGDGAAVRDESALTLVGQTDAEVLVFDLA</sequence>
<dbReference type="InterPro" id="IPR012093">
    <property type="entry name" value="Pirin"/>
</dbReference>
<proteinExistence type="inferred from homology"/>